<evidence type="ECO:0000313" key="2">
    <source>
        <dbReference type="EMBL" id="KAK3397165.1"/>
    </source>
</evidence>
<organism evidence="2 3">
    <name type="scientific">Sordaria brevicollis</name>
    <dbReference type="NCBI Taxonomy" id="83679"/>
    <lineage>
        <taxon>Eukaryota</taxon>
        <taxon>Fungi</taxon>
        <taxon>Dikarya</taxon>
        <taxon>Ascomycota</taxon>
        <taxon>Pezizomycotina</taxon>
        <taxon>Sordariomycetes</taxon>
        <taxon>Sordariomycetidae</taxon>
        <taxon>Sordariales</taxon>
        <taxon>Sordariaceae</taxon>
        <taxon>Sordaria</taxon>
    </lineage>
</organism>
<proteinExistence type="predicted"/>
<protein>
    <submittedName>
        <fullName evidence="2">Uncharacterized protein</fullName>
    </submittedName>
</protein>
<dbReference type="AlphaFoldDB" id="A0AAE0UB12"/>
<evidence type="ECO:0000256" key="1">
    <source>
        <dbReference type="SAM" id="Phobius"/>
    </source>
</evidence>
<dbReference type="Proteomes" id="UP001281003">
    <property type="component" value="Unassembled WGS sequence"/>
</dbReference>
<evidence type="ECO:0000313" key="3">
    <source>
        <dbReference type="Proteomes" id="UP001281003"/>
    </source>
</evidence>
<comment type="caution">
    <text evidence="2">The sequence shown here is derived from an EMBL/GenBank/DDBJ whole genome shotgun (WGS) entry which is preliminary data.</text>
</comment>
<gene>
    <name evidence="2" type="ORF">B0T20DRAFT_251056</name>
</gene>
<keyword evidence="1" id="KW-1133">Transmembrane helix</keyword>
<name>A0AAE0UB12_SORBR</name>
<reference evidence="2" key="1">
    <citation type="journal article" date="2023" name="Mol. Phylogenet. Evol.">
        <title>Genome-scale phylogeny and comparative genomics of the fungal order Sordariales.</title>
        <authorList>
            <person name="Hensen N."/>
            <person name="Bonometti L."/>
            <person name="Westerberg I."/>
            <person name="Brannstrom I.O."/>
            <person name="Guillou S."/>
            <person name="Cros-Aarteil S."/>
            <person name="Calhoun S."/>
            <person name="Haridas S."/>
            <person name="Kuo A."/>
            <person name="Mondo S."/>
            <person name="Pangilinan J."/>
            <person name="Riley R."/>
            <person name="LaButti K."/>
            <person name="Andreopoulos B."/>
            <person name="Lipzen A."/>
            <person name="Chen C."/>
            <person name="Yan M."/>
            <person name="Daum C."/>
            <person name="Ng V."/>
            <person name="Clum A."/>
            <person name="Steindorff A."/>
            <person name="Ohm R.A."/>
            <person name="Martin F."/>
            <person name="Silar P."/>
            <person name="Natvig D.O."/>
            <person name="Lalanne C."/>
            <person name="Gautier V."/>
            <person name="Ament-Velasquez S.L."/>
            <person name="Kruys A."/>
            <person name="Hutchinson M.I."/>
            <person name="Powell A.J."/>
            <person name="Barry K."/>
            <person name="Miller A.N."/>
            <person name="Grigoriev I.V."/>
            <person name="Debuchy R."/>
            <person name="Gladieux P."/>
            <person name="Hiltunen Thoren M."/>
            <person name="Johannesson H."/>
        </authorList>
    </citation>
    <scope>NUCLEOTIDE SEQUENCE</scope>
    <source>
        <strain evidence="2">FGSC 1904</strain>
    </source>
</reference>
<keyword evidence="1" id="KW-0812">Transmembrane</keyword>
<reference evidence="2" key="2">
    <citation type="submission" date="2023-07" db="EMBL/GenBank/DDBJ databases">
        <authorList>
            <consortium name="Lawrence Berkeley National Laboratory"/>
            <person name="Haridas S."/>
            <person name="Hensen N."/>
            <person name="Bonometti L."/>
            <person name="Westerberg I."/>
            <person name="Brannstrom I.O."/>
            <person name="Guillou S."/>
            <person name="Cros-Aarteil S."/>
            <person name="Calhoun S."/>
            <person name="Kuo A."/>
            <person name="Mondo S."/>
            <person name="Pangilinan J."/>
            <person name="Riley R."/>
            <person name="LaButti K."/>
            <person name="Andreopoulos B."/>
            <person name="Lipzen A."/>
            <person name="Chen C."/>
            <person name="Yanf M."/>
            <person name="Daum C."/>
            <person name="Ng V."/>
            <person name="Clum A."/>
            <person name="Steindorff A."/>
            <person name="Ohm R."/>
            <person name="Martin F."/>
            <person name="Silar P."/>
            <person name="Natvig D."/>
            <person name="Lalanne C."/>
            <person name="Gautier V."/>
            <person name="Ament-velasquez S.L."/>
            <person name="Kruys A."/>
            <person name="Hutchinson M.I."/>
            <person name="Powell A.J."/>
            <person name="Barry K."/>
            <person name="Miller A.N."/>
            <person name="Grigoriev I.V."/>
            <person name="Debuchy R."/>
            <person name="Gladieux P."/>
            <person name="Thoren M.H."/>
            <person name="Johannesson H."/>
        </authorList>
    </citation>
    <scope>NUCLEOTIDE SEQUENCE</scope>
    <source>
        <strain evidence="2">FGSC 1904</strain>
    </source>
</reference>
<accession>A0AAE0UB12</accession>
<dbReference type="EMBL" id="JAUTDP010000008">
    <property type="protein sequence ID" value="KAK3397165.1"/>
    <property type="molecule type" value="Genomic_DNA"/>
</dbReference>
<feature type="transmembrane region" description="Helical" evidence="1">
    <location>
        <begin position="12"/>
        <end position="32"/>
    </location>
</feature>
<keyword evidence="1" id="KW-0472">Membrane</keyword>
<keyword evidence="3" id="KW-1185">Reference proteome</keyword>
<sequence length="107" mass="11805">MASGLSRAGCWGSWLACGRIFWVCIVGVVHLLQSRARLARAFFVIPSLLRADCDFDRLNDRQLPQVSLLHTNLGIAITYRAGRSRHDNVTDRGTVSNGYRVGSGINC</sequence>